<evidence type="ECO:0000313" key="1">
    <source>
        <dbReference type="EMBL" id="OAF05470.1"/>
    </source>
</evidence>
<name>A0A176YH00_9BRAD</name>
<dbReference type="AlphaFoldDB" id="A0A176YH00"/>
<organism evidence="1 2">
    <name type="scientific">Bradyrhizobium centrolobii</name>
    <dbReference type="NCBI Taxonomy" id="1505087"/>
    <lineage>
        <taxon>Bacteria</taxon>
        <taxon>Pseudomonadati</taxon>
        <taxon>Pseudomonadota</taxon>
        <taxon>Alphaproteobacteria</taxon>
        <taxon>Hyphomicrobiales</taxon>
        <taxon>Nitrobacteraceae</taxon>
        <taxon>Bradyrhizobium</taxon>
    </lineage>
</organism>
<accession>A0A176YH00</accession>
<sequence length="741" mass="78039">MADIARIKGNIAKMIAQNAPESDIDAYVSSEGVTLDDLKKPAAPTLDKYQQAAVDERDALQAKGVDTNAGVARRYMQGLTFNTADEILAGLSTPFEMVKRGTLNPKEAYNYAKAREDLILDDARKNTGALGTAAEIAGGVGTGLGAARAGLSFANALPQGAGLVRRSLASAGDSAAFGALAGAGEGNSVGERFNNALLGGVVGGGVGAVAPGLVSLVGQAASPIISNIRARINPEGFSQSQVARAVNESGKSASEIAQDVIDANAAGQPYTLADALGNSGQRMLSAVARSPGEGRTAVVNALEGRQAGQGQRVTDIVDEALGAGNTARQTVDELTQQARQNSAPLYQEALSQRPVWNERLQQFFDDPVAQRGLREGVAVQRLEALAEGRRFDPLDYAITGFNEAGDPILSGVPNMRTINLLKKGWDNILEGYRDGTTGRLNLDEYGRALDNVRRSFLREVDSVNPAYGAARREFAGPAQVRDAVQAGADAANRGRAADNIARFQALADPSKQGYRIGYADTLAARAEKGAMGVNKARPLTSDKAQQELEELSLHQGPNLPRRLDPMNRRLAREQTMFETRNAALGGSKTADNLADSEALGVNPTLVGQVLTGNWGGALRSALAAGQNALSGNTAQVRQAVADVLLQRGANMSPAALQRMVDEATRRIDTIRQVAQQIGRGGSAGLAVAPSATGSRPPLVAEVIRNRNRNRKTDEPSQGAGQTGAEDWLFRLFSIRTPILRL</sequence>
<evidence type="ECO:0000313" key="2">
    <source>
        <dbReference type="Proteomes" id="UP000076959"/>
    </source>
</evidence>
<dbReference type="OrthoDB" id="8313682at2"/>
<comment type="caution">
    <text evidence="1">The sequence shown here is derived from an EMBL/GenBank/DDBJ whole genome shotgun (WGS) entry which is preliminary data.</text>
</comment>
<keyword evidence="2" id="KW-1185">Reference proteome</keyword>
<gene>
    <name evidence="1" type="ORF">AYJ54_00765</name>
</gene>
<reference evidence="1 2" key="1">
    <citation type="submission" date="2016-03" db="EMBL/GenBank/DDBJ databases">
        <title>Draft Genome Sequence of the Strain BR 10245 (Bradyrhizobium sp.) isolated from nodules of Centrolobium paraense.</title>
        <authorList>
            <person name="Simoes-Araujo J.L.Sr."/>
            <person name="Barauna A.C."/>
            <person name="Silva K."/>
            <person name="Zilli J.E."/>
        </authorList>
    </citation>
    <scope>NUCLEOTIDE SEQUENCE [LARGE SCALE GENOMIC DNA]</scope>
    <source>
        <strain evidence="1 2">BR 10245</strain>
    </source>
</reference>
<dbReference type="Proteomes" id="UP000076959">
    <property type="component" value="Unassembled WGS sequence"/>
</dbReference>
<protein>
    <submittedName>
        <fullName evidence="1">Uncharacterized protein</fullName>
    </submittedName>
</protein>
<proteinExistence type="predicted"/>
<dbReference type="STRING" id="1505087.AYJ54_00765"/>
<dbReference type="EMBL" id="LUUB01000079">
    <property type="protein sequence ID" value="OAF05470.1"/>
    <property type="molecule type" value="Genomic_DNA"/>
</dbReference>